<evidence type="ECO:0000313" key="11">
    <source>
        <dbReference type="Proteomes" id="UP001152795"/>
    </source>
</evidence>
<keyword evidence="6" id="KW-0808">Transferase</keyword>
<keyword evidence="5" id="KW-0637">Prenyltransferase</keyword>
<protein>
    <submittedName>
        <fullName evidence="10">UbiA prenyltransferase domain-containing 1</fullName>
    </submittedName>
</protein>
<accession>A0A6S7KLH9</accession>
<keyword evidence="9" id="KW-0472">Membrane</keyword>
<evidence type="ECO:0000256" key="1">
    <source>
        <dbReference type="ARBA" id="ARBA00004141"/>
    </source>
</evidence>
<evidence type="ECO:0000313" key="10">
    <source>
        <dbReference type="EMBL" id="CAB4029073.1"/>
    </source>
</evidence>
<dbReference type="InterPro" id="IPR000537">
    <property type="entry name" value="UbiA_prenyltransferase"/>
</dbReference>
<proteinExistence type="inferred from homology"/>
<sequence length="315" mass="34672">METSNGHISESNGVKIEAKETNIYQRKLASYIIALRPWSFSASMTPVALGCALCYKMTSHFDAFVVVLTCVAVVAVHAAGNLVNTYYDYIKGVDSCKVSDDRTLVDQVLTPQEVVRLGVLSYLIGCIGLCGLVFMSSASLEQLSLLFFGGLSASFLYTGGFALKYYALGDLVIVVTFGPLAVLFAFVAQCGSFSWMPLLYATPLVLNTEAILHSNNTRDMKQDQLNGIVTLAILLGQRGSYILFMFLLFTPYVLFAVLAVNYNIAFLLPLVTLRVAFDLDRRFRERNIDSLPQKTAVLNLYLGLMYVISVLLAVH</sequence>
<keyword evidence="7" id="KW-0812">Transmembrane</keyword>
<dbReference type="GO" id="GO:0000139">
    <property type="term" value="C:Golgi membrane"/>
    <property type="evidence" value="ECO:0007669"/>
    <property type="project" value="TreeGrafter"/>
</dbReference>
<dbReference type="Pfam" id="PF01040">
    <property type="entry name" value="UbiA"/>
    <property type="match status" value="1"/>
</dbReference>
<comment type="subcellular location">
    <subcellularLocation>
        <location evidence="1">Membrane</location>
        <topology evidence="1">Multi-pass membrane protein</topology>
    </subcellularLocation>
</comment>
<comment type="similarity">
    <text evidence="3">Belongs to the UbiA prenyltransferase family.</text>
</comment>
<comment type="pathway">
    <text evidence="2">Quinol/quinone metabolism; menaquinone biosynthesis.</text>
</comment>
<dbReference type="GO" id="GO:0042371">
    <property type="term" value="P:vitamin K biosynthetic process"/>
    <property type="evidence" value="ECO:0007669"/>
    <property type="project" value="TreeGrafter"/>
</dbReference>
<dbReference type="Proteomes" id="UP001152795">
    <property type="component" value="Unassembled WGS sequence"/>
</dbReference>
<evidence type="ECO:0000256" key="8">
    <source>
        <dbReference type="ARBA" id="ARBA00022989"/>
    </source>
</evidence>
<gene>
    <name evidence="10" type="ORF">PACLA_8A012757</name>
</gene>
<dbReference type="UniPathway" id="UPA00079"/>
<keyword evidence="8" id="KW-1133">Transmembrane helix</keyword>
<evidence type="ECO:0000256" key="2">
    <source>
        <dbReference type="ARBA" id="ARBA00004863"/>
    </source>
</evidence>
<dbReference type="Gene3D" id="1.20.120.1780">
    <property type="entry name" value="UbiA prenyltransferase"/>
    <property type="match status" value="1"/>
</dbReference>
<dbReference type="GO" id="GO:0005783">
    <property type="term" value="C:endoplasmic reticulum"/>
    <property type="evidence" value="ECO:0007669"/>
    <property type="project" value="TreeGrafter"/>
</dbReference>
<evidence type="ECO:0000256" key="7">
    <source>
        <dbReference type="ARBA" id="ARBA00022692"/>
    </source>
</evidence>
<dbReference type="AlphaFoldDB" id="A0A6S7KLH9"/>
<evidence type="ECO:0000256" key="5">
    <source>
        <dbReference type="ARBA" id="ARBA00022602"/>
    </source>
</evidence>
<name>A0A6S7KLH9_PARCT</name>
<comment type="caution">
    <text evidence="10">The sequence shown here is derived from an EMBL/GenBank/DDBJ whole genome shotgun (WGS) entry which is preliminary data.</text>
</comment>
<dbReference type="PANTHER" id="PTHR13929">
    <property type="entry name" value="1,4-DIHYDROXY-2-NAPHTHOATE OCTAPRENYLTRANSFERASE"/>
    <property type="match status" value="1"/>
</dbReference>
<keyword evidence="11" id="KW-1185">Reference proteome</keyword>
<evidence type="ECO:0000256" key="9">
    <source>
        <dbReference type="ARBA" id="ARBA00023136"/>
    </source>
</evidence>
<reference evidence="10" key="1">
    <citation type="submission" date="2020-04" db="EMBL/GenBank/DDBJ databases">
        <authorList>
            <person name="Alioto T."/>
            <person name="Alioto T."/>
            <person name="Gomez Garrido J."/>
        </authorList>
    </citation>
    <scope>NUCLEOTIDE SEQUENCE</scope>
    <source>
        <strain evidence="10">A484AB</strain>
    </source>
</reference>
<dbReference type="CDD" id="cd13962">
    <property type="entry name" value="PT_UbiA_UBIAD1"/>
    <property type="match status" value="1"/>
</dbReference>
<organism evidence="10 11">
    <name type="scientific">Paramuricea clavata</name>
    <name type="common">Red gorgonian</name>
    <name type="synonym">Violescent sea-whip</name>
    <dbReference type="NCBI Taxonomy" id="317549"/>
    <lineage>
        <taxon>Eukaryota</taxon>
        <taxon>Metazoa</taxon>
        <taxon>Cnidaria</taxon>
        <taxon>Anthozoa</taxon>
        <taxon>Octocorallia</taxon>
        <taxon>Malacalcyonacea</taxon>
        <taxon>Plexauridae</taxon>
        <taxon>Paramuricea</taxon>
    </lineage>
</organism>
<evidence type="ECO:0000256" key="3">
    <source>
        <dbReference type="ARBA" id="ARBA00005985"/>
    </source>
</evidence>
<dbReference type="InterPro" id="IPR026046">
    <property type="entry name" value="UBIAD1"/>
</dbReference>
<dbReference type="GO" id="GO:0004659">
    <property type="term" value="F:prenyltransferase activity"/>
    <property type="evidence" value="ECO:0007669"/>
    <property type="project" value="UniProtKB-KW"/>
</dbReference>
<dbReference type="Gene3D" id="1.10.357.140">
    <property type="entry name" value="UbiA prenyltransferase"/>
    <property type="match status" value="1"/>
</dbReference>
<dbReference type="PIRSF" id="PIRSF005355">
    <property type="entry name" value="UBIAD1"/>
    <property type="match status" value="1"/>
</dbReference>
<keyword evidence="4" id="KW-0474">Menaquinone biosynthesis</keyword>
<dbReference type="EMBL" id="CACRXK020015925">
    <property type="protein sequence ID" value="CAB4029073.1"/>
    <property type="molecule type" value="Genomic_DNA"/>
</dbReference>
<dbReference type="OrthoDB" id="203513at2759"/>
<evidence type="ECO:0000256" key="6">
    <source>
        <dbReference type="ARBA" id="ARBA00022679"/>
    </source>
</evidence>
<dbReference type="InterPro" id="IPR044878">
    <property type="entry name" value="UbiA_sf"/>
</dbReference>
<evidence type="ECO:0000256" key="4">
    <source>
        <dbReference type="ARBA" id="ARBA00022428"/>
    </source>
</evidence>
<dbReference type="GO" id="GO:0009234">
    <property type="term" value="P:menaquinone biosynthetic process"/>
    <property type="evidence" value="ECO:0007669"/>
    <property type="project" value="UniProtKB-UniPathway"/>
</dbReference>
<dbReference type="PANTHER" id="PTHR13929:SF0">
    <property type="entry name" value="UBIA PRENYLTRANSFERASE DOMAIN-CONTAINING PROTEIN 1"/>
    <property type="match status" value="1"/>
</dbReference>